<dbReference type="InterPro" id="IPR005408">
    <property type="entry name" value="2pore_dom_K_chnl_TWIK"/>
</dbReference>
<evidence type="ECO:0000313" key="13">
    <source>
        <dbReference type="Proteomes" id="UP000440578"/>
    </source>
</evidence>
<dbReference type="InterPro" id="IPR013099">
    <property type="entry name" value="K_chnl_dom"/>
</dbReference>
<feature type="compositionally biased region" description="Polar residues" evidence="9">
    <location>
        <begin position="194"/>
        <end position="217"/>
    </location>
</feature>
<dbReference type="PRINTS" id="PR01333">
    <property type="entry name" value="2POREKCHANEL"/>
</dbReference>
<sequence length="226" mass="25201">MRVVRVLCYGHVTPLSEGGKIFCVVFALIGIPLTLVILSAFVEKLMVPSTMFLQWLNSRLGHLYQPFNIRLFHLAAVVVVIACLFFLVPAAIFNRLEPGWSFLDSLYYCFISLTTVGLGDYVPGDRPGQQYRPLYKVAITGYLLVGLVMMMWLLTVFAEIPQLNFGIWFLHQSDETTADPEKMRLSGASAGPKYTQQRVRVSSSKGPTPVCNGSTPASYEGPEQRL</sequence>
<feature type="transmembrane region" description="Helical" evidence="10">
    <location>
        <begin position="105"/>
        <end position="122"/>
    </location>
</feature>
<name>A0A6A4WB83_AMPAM</name>
<dbReference type="PRINTS" id="PR01586">
    <property type="entry name" value="TWIKCHANNEL"/>
</dbReference>
<dbReference type="GO" id="GO:0015271">
    <property type="term" value="F:outward rectifier potassium channel activity"/>
    <property type="evidence" value="ECO:0007669"/>
    <property type="project" value="TreeGrafter"/>
</dbReference>
<keyword evidence="4 10" id="KW-1133">Transmembrane helix</keyword>
<evidence type="ECO:0000256" key="1">
    <source>
        <dbReference type="ARBA" id="ARBA00004141"/>
    </source>
</evidence>
<dbReference type="SUPFAM" id="SSF81324">
    <property type="entry name" value="Voltage-gated potassium channels"/>
    <property type="match status" value="1"/>
</dbReference>
<dbReference type="Pfam" id="PF07885">
    <property type="entry name" value="Ion_trans_2"/>
    <property type="match status" value="2"/>
</dbReference>
<evidence type="ECO:0000256" key="4">
    <source>
        <dbReference type="ARBA" id="ARBA00022989"/>
    </source>
</evidence>
<keyword evidence="13" id="KW-1185">Reference proteome</keyword>
<dbReference type="OrthoDB" id="6381989at2759"/>
<feature type="region of interest" description="Disordered" evidence="9">
    <location>
        <begin position="180"/>
        <end position="226"/>
    </location>
</feature>
<accession>A0A6A4WB83</accession>
<dbReference type="Proteomes" id="UP000440578">
    <property type="component" value="Unassembled WGS sequence"/>
</dbReference>
<feature type="domain" description="Potassium channel" evidence="11">
    <location>
        <begin position="9"/>
        <end position="45"/>
    </location>
</feature>
<dbReference type="PANTHER" id="PTHR11003:SF249">
    <property type="entry name" value="TWO PORE POTASSIUM CHANNEL PROTEIN SUP-9"/>
    <property type="match status" value="1"/>
</dbReference>
<reference evidence="12 13" key="1">
    <citation type="submission" date="2019-07" db="EMBL/GenBank/DDBJ databases">
        <title>Draft genome assembly of a fouling barnacle, Amphibalanus amphitrite (Darwin, 1854): The first reference genome for Thecostraca.</title>
        <authorList>
            <person name="Kim W."/>
        </authorList>
    </citation>
    <scope>NUCLEOTIDE SEQUENCE [LARGE SCALE GENOMIC DNA]</scope>
    <source>
        <strain evidence="12">SNU_AA5</strain>
        <tissue evidence="12">Soma without cirri and trophi</tissue>
    </source>
</reference>
<evidence type="ECO:0000256" key="3">
    <source>
        <dbReference type="ARBA" id="ARBA00022692"/>
    </source>
</evidence>
<evidence type="ECO:0000259" key="11">
    <source>
        <dbReference type="Pfam" id="PF07885"/>
    </source>
</evidence>
<evidence type="ECO:0000256" key="9">
    <source>
        <dbReference type="SAM" id="MobiDB-lite"/>
    </source>
</evidence>
<gene>
    <name evidence="12" type="primary">KCNK6</name>
    <name evidence="12" type="ORF">FJT64_023636</name>
</gene>
<comment type="similarity">
    <text evidence="8">Belongs to the two pore domain potassium channel (TC 1.A.1.8) family.</text>
</comment>
<dbReference type="GO" id="GO:0005886">
    <property type="term" value="C:plasma membrane"/>
    <property type="evidence" value="ECO:0007669"/>
    <property type="project" value="TreeGrafter"/>
</dbReference>
<dbReference type="PANTHER" id="PTHR11003">
    <property type="entry name" value="POTASSIUM CHANNEL, SUBFAMILY K"/>
    <property type="match status" value="1"/>
</dbReference>
<dbReference type="GO" id="GO:0030322">
    <property type="term" value="P:stabilization of membrane potential"/>
    <property type="evidence" value="ECO:0007669"/>
    <property type="project" value="TreeGrafter"/>
</dbReference>
<protein>
    <submittedName>
        <fullName evidence="12">Potassium channel subfamily K member 6</fullName>
    </submittedName>
</protein>
<keyword evidence="3 8" id="KW-0812">Transmembrane</keyword>
<evidence type="ECO:0000256" key="6">
    <source>
        <dbReference type="ARBA" id="ARBA00023136"/>
    </source>
</evidence>
<evidence type="ECO:0000313" key="12">
    <source>
        <dbReference type="EMBL" id="KAF0304556.1"/>
    </source>
</evidence>
<evidence type="ECO:0000256" key="5">
    <source>
        <dbReference type="ARBA" id="ARBA00023065"/>
    </source>
</evidence>
<keyword evidence="7 8" id="KW-0407">Ion channel</keyword>
<evidence type="ECO:0000256" key="8">
    <source>
        <dbReference type="RuleBase" id="RU003857"/>
    </source>
</evidence>
<keyword evidence="5 8" id="KW-0406">Ion transport</keyword>
<comment type="subcellular location">
    <subcellularLocation>
        <location evidence="1">Membrane</location>
        <topology evidence="1">Multi-pass membrane protein</topology>
    </subcellularLocation>
</comment>
<dbReference type="InterPro" id="IPR003280">
    <property type="entry name" value="2pore_dom_K_chnl"/>
</dbReference>
<evidence type="ECO:0000256" key="2">
    <source>
        <dbReference type="ARBA" id="ARBA00022448"/>
    </source>
</evidence>
<organism evidence="12 13">
    <name type="scientific">Amphibalanus amphitrite</name>
    <name type="common">Striped barnacle</name>
    <name type="synonym">Balanus amphitrite</name>
    <dbReference type="NCBI Taxonomy" id="1232801"/>
    <lineage>
        <taxon>Eukaryota</taxon>
        <taxon>Metazoa</taxon>
        <taxon>Ecdysozoa</taxon>
        <taxon>Arthropoda</taxon>
        <taxon>Crustacea</taxon>
        <taxon>Multicrustacea</taxon>
        <taxon>Cirripedia</taxon>
        <taxon>Thoracica</taxon>
        <taxon>Thoracicalcarea</taxon>
        <taxon>Balanomorpha</taxon>
        <taxon>Balanoidea</taxon>
        <taxon>Balanidae</taxon>
        <taxon>Amphibalaninae</taxon>
        <taxon>Amphibalanus</taxon>
    </lineage>
</organism>
<evidence type="ECO:0000256" key="10">
    <source>
        <dbReference type="SAM" id="Phobius"/>
    </source>
</evidence>
<comment type="caution">
    <text evidence="12">The sequence shown here is derived from an EMBL/GenBank/DDBJ whole genome shotgun (WGS) entry which is preliminary data.</text>
</comment>
<keyword evidence="6 10" id="KW-0472">Membrane</keyword>
<evidence type="ECO:0000256" key="7">
    <source>
        <dbReference type="ARBA" id="ARBA00023303"/>
    </source>
</evidence>
<dbReference type="AlphaFoldDB" id="A0A6A4WB83"/>
<feature type="transmembrane region" description="Helical" evidence="10">
    <location>
        <begin position="134"/>
        <end position="158"/>
    </location>
</feature>
<proteinExistence type="inferred from homology"/>
<dbReference type="EMBL" id="VIIS01000834">
    <property type="protein sequence ID" value="KAF0304556.1"/>
    <property type="molecule type" value="Genomic_DNA"/>
</dbReference>
<dbReference type="Gene3D" id="1.10.287.70">
    <property type="match status" value="1"/>
</dbReference>
<feature type="transmembrane region" description="Helical" evidence="10">
    <location>
        <begin position="71"/>
        <end position="93"/>
    </location>
</feature>
<dbReference type="GO" id="GO:0022841">
    <property type="term" value="F:potassium ion leak channel activity"/>
    <property type="evidence" value="ECO:0007669"/>
    <property type="project" value="TreeGrafter"/>
</dbReference>
<keyword evidence="2 8" id="KW-0813">Transport</keyword>
<feature type="domain" description="Potassium channel" evidence="11">
    <location>
        <begin position="82"/>
        <end position="160"/>
    </location>
</feature>
<feature type="transmembrane region" description="Helical" evidence="10">
    <location>
        <begin position="21"/>
        <end position="42"/>
    </location>
</feature>